<protein>
    <submittedName>
        <fullName evidence="2">Uncharacterized protein</fullName>
    </submittedName>
</protein>
<keyword evidence="1" id="KW-0732">Signal</keyword>
<dbReference type="AlphaFoldDB" id="A0A9P0GFC4"/>
<evidence type="ECO:0000313" key="2">
    <source>
        <dbReference type="EMBL" id="CAH1107302.1"/>
    </source>
</evidence>
<feature type="signal peptide" evidence="1">
    <location>
        <begin position="1"/>
        <end position="18"/>
    </location>
</feature>
<proteinExistence type="predicted"/>
<dbReference type="Proteomes" id="UP001153636">
    <property type="component" value="Chromosome 20"/>
</dbReference>
<dbReference type="OrthoDB" id="6776883at2759"/>
<evidence type="ECO:0000313" key="3">
    <source>
        <dbReference type="Proteomes" id="UP001153636"/>
    </source>
</evidence>
<organism evidence="2 3">
    <name type="scientific">Psylliodes chrysocephalus</name>
    <dbReference type="NCBI Taxonomy" id="3402493"/>
    <lineage>
        <taxon>Eukaryota</taxon>
        <taxon>Metazoa</taxon>
        <taxon>Ecdysozoa</taxon>
        <taxon>Arthropoda</taxon>
        <taxon>Hexapoda</taxon>
        <taxon>Insecta</taxon>
        <taxon>Pterygota</taxon>
        <taxon>Neoptera</taxon>
        <taxon>Endopterygota</taxon>
        <taxon>Coleoptera</taxon>
        <taxon>Polyphaga</taxon>
        <taxon>Cucujiformia</taxon>
        <taxon>Chrysomeloidea</taxon>
        <taxon>Chrysomelidae</taxon>
        <taxon>Galerucinae</taxon>
        <taxon>Alticini</taxon>
        <taxon>Psylliodes</taxon>
    </lineage>
</organism>
<sequence length="266" mass="30519">MNSLHFLYIIGLASFVFSFPTKEKSYNFDNHNVSLIIDTEWVSQLDITEVSKVNDPNAKLILYNNVTQNFLFFGSKPRNLHLEAVDYADVYSKKKDYFPNVVTDSFTIEDGSVEVAMKLGSYGEMLRNINFTDLKKVSYIGYNVTYITEVNITYPYEKSIEEIHQQYPELINIQMPLLGNAFSGQIPLVNGTGYDRTTCKYRICTTDTKPIIKMDTYSLFDNVTVNNILEATVSTMGYIYNNVNGKNYFQNFIYIDVSHNVVIGEQ</sequence>
<keyword evidence="3" id="KW-1185">Reference proteome</keyword>
<dbReference type="EMBL" id="OV651832">
    <property type="protein sequence ID" value="CAH1107302.1"/>
    <property type="molecule type" value="Genomic_DNA"/>
</dbReference>
<name>A0A9P0GFC4_9CUCU</name>
<evidence type="ECO:0000256" key="1">
    <source>
        <dbReference type="SAM" id="SignalP"/>
    </source>
</evidence>
<reference evidence="2" key="1">
    <citation type="submission" date="2022-01" db="EMBL/GenBank/DDBJ databases">
        <authorList>
            <person name="King R."/>
        </authorList>
    </citation>
    <scope>NUCLEOTIDE SEQUENCE</scope>
</reference>
<accession>A0A9P0GFC4</accession>
<gene>
    <name evidence="2" type="ORF">PSYICH_LOCUS7920</name>
</gene>
<feature type="chain" id="PRO_5040182824" evidence="1">
    <location>
        <begin position="19"/>
        <end position="266"/>
    </location>
</feature>